<keyword evidence="4 6" id="KW-1133">Transmembrane helix</keyword>
<evidence type="ECO:0000256" key="5">
    <source>
        <dbReference type="ARBA" id="ARBA00023136"/>
    </source>
</evidence>
<evidence type="ECO:0000256" key="4">
    <source>
        <dbReference type="ARBA" id="ARBA00022989"/>
    </source>
</evidence>
<dbReference type="GO" id="GO:0022857">
    <property type="term" value="F:transmembrane transporter activity"/>
    <property type="evidence" value="ECO:0007669"/>
    <property type="project" value="TreeGrafter"/>
</dbReference>
<dbReference type="GO" id="GO:0016020">
    <property type="term" value="C:membrane"/>
    <property type="evidence" value="ECO:0007669"/>
    <property type="project" value="UniProtKB-SubCell"/>
</dbReference>
<dbReference type="EMBL" id="CAJNON010000164">
    <property type="protein sequence ID" value="CAF1055853.1"/>
    <property type="molecule type" value="Genomic_DNA"/>
</dbReference>
<evidence type="ECO:0000313" key="7">
    <source>
        <dbReference type="EMBL" id="CAF1055815.1"/>
    </source>
</evidence>
<dbReference type="EMBL" id="CAJNON010000164">
    <property type="protein sequence ID" value="CAF1055815.1"/>
    <property type="molecule type" value="Genomic_DNA"/>
</dbReference>
<proteinExistence type="predicted"/>
<feature type="transmembrane region" description="Helical" evidence="6">
    <location>
        <begin position="6"/>
        <end position="23"/>
    </location>
</feature>
<sequence>MSDYEVHWAVSIFFLAYLIFEIPSNVLMRYLGLTSYLSLSMISCGSIAVGMAFVTNARELMIVRALLVS</sequence>
<dbReference type="Proteomes" id="UP000663891">
    <property type="component" value="Unassembled WGS sequence"/>
</dbReference>
<gene>
    <name evidence="7" type="ORF">VCS650_LOCUS17662</name>
    <name evidence="8" type="ORF">VCS650_LOCUS17664</name>
</gene>
<keyword evidence="2" id="KW-0813">Transport</keyword>
<evidence type="ECO:0000256" key="2">
    <source>
        <dbReference type="ARBA" id="ARBA00022448"/>
    </source>
</evidence>
<accession>A0A814KR47</accession>
<evidence type="ECO:0000256" key="3">
    <source>
        <dbReference type="ARBA" id="ARBA00022692"/>
    </source>
</evidence>
<comment type="caution">
    <text evidence="8">The sequence shown here is derived from an EMBL/GenBank/DDBJ whole genome shotgun (WGS) entry which is preliminary data.</text>
</comment>
<dbReference type="Gene3D" id="1.20.1250.20">
    <property type="entry name" value="MFS general substrate transporter like domains"/>
    <property type="match status" value="1"/>
</dbReference>
<name>A0A814KR47_9BILA</name>
<dbReference type="PANTHER" id="PTHR43791">
    <property type="entry name" value="PERMEASE-RELATED"/>
    <property type="match status" value="1"/>
</dbReference>
<dbReference type="PANTHER" id="PTHR43791:SF36">
    <property type="entry name" value="TRANSPORTER, PUTATIVE (AFU_ORTHOLOGUE AFUA_6G08340)-RELATED"/>
    <property type="match status" value="1"/>
</dbReference>
<dbReference type="AlphaFoldDB" id="A0A814KR47"/>
<reference evidence="8" key="1">
    <citation type="submission" date="2021-02" db="EMBL/GenBank/DDBJ databases">
        <authorList>
            <person name="Nowell W R."/>
        </authorList>
    </citation>
    <scope>NUCLEOTIDE SEQUENCE</scope>
</reference>
<dbReference type="SUPFAM" id="SSF103473">
    <property type="entry name" value="MFS general substrate transporter"/>
    <property type="match status" value="1"/>
</dbReference>
<evidence type="ECO:0000256" key="1">
    <source>
        <dbReference type="ARBA" id="ARBA00004141"/>
    </source>
</evidence>
<keyword evidence="3 6" id="KW-0812">Transmembrane</keyword>
<evidence type="ECO:0008006" key="10">
    <source>
        <dbReference type="Google" id="ProtNLM"/>
    </source>
</evidence>
<evidence type="ECO:0000313" key="8">
    <source>
        <dbReference type="EMBL" id="CAF1055853.1"/>
    </source>
</evidence>
<evidence type="ECO:0000256" key="6">
    <source>
        <dbReference type="SAM" id="Phobius"/>
    </source>
</evidence>
<dbReference type="InterPro" id="IPR036259">
    <property type="entry name" value="MFS_trans_sf"/>
</dbReference>
<evidence type="ECO:0000313" key="9">
    <source>
        <dbReference type="Proteomes" id="UP000663891"/>
    </source>
</evidence>
<protein>
    <recommendedName>
        <fullName evidence="10">MFS transporter</fullName>
    </recommendedName>
</protein>
<feature type="transmembrane region" description="Helical" evidence="6">
    <location>
        <begin position="30"/>
        <end position="54"/>
    </location>
</feature>
<comment type="subcellular location">
    <subcellularLocation>
        <location evidence="1">Membrane</location>
        <topology evidence="1">Multi-pass membrane protein</topology>
    </subcellularLocation>
</comment>
<keyword evidence="5 6" id="KW-0472">Membrane</keyword>
<dbReference type="OrthoDB" id="3936150at2759"/>
<organism evidence="8 9">
    <name type="scientific">Adineta steineri</name>
    <dbReference type="NCBI Taxonomy" id="433720"/>
    <lineage>
        <taxon>Eukaryota</taxon>
        <taxon>Metazoa</taxon>
        <taxon>Spiralia</taxon>
        <taxon>Gnathifera</taxon>
        <taxon>Rotifera</taxon>
        <taxon>Eurotatoria</taxon>
        <taxon>Bdelloidea</taxon>
        <taxon>Adinetida</taxon>
        <taxon>Adinetidae</taxon>
        <taxon>Adineta</taxon>
    </lineage>
</organism>